<name>A0ACC7NAQ0_9BURK</name>
<sequence length="110" mass="12444">MVAALEAAGAPPEAINAARAQSSMEHCYVWRDNWEVFETFVALSGQWRYLASPMGPPQTLGLDYMRVESSLRLMGFSSKKRVKLFPWLRLMEGEALDVIRAREEAQQPAQ</sequence>
<dbReference type="EMBL" id="JAQQDW010000017">
    <property type="protein sequence ID" value="MFM0104049.1"/>
    <property type="molecule type" value="Genomic_DNA"/>
</dbReference>
<gene>
    <name evidence="1" type="ORF">PQR01_11330</name>
</gene>
<comment type="caution">
    <text evidence="1">The sequence shown here is derived from an EMBL/GenBank/DDBJ whole genome shotgun (WGS) entry which is preliminary data.</text>
</comment>
<dbReference type="Proteomes" id="UP001629235">
    <property type="component" value="Unassembled WGS sequence"/>
</dbReference>
<protein>
    <submittedName>
        <fullName evidence="1">DUF1799 domain-containing protein</fullName>
    </submittedName>
</protein>
<proteinExistence type="predicted"/>
<evidence type="ECO:0000313" key="2">
    <source>
        <dbReference type="Proteomes" id="UP001629235"/>
    </source>
</evidence>
<keyword evidence="2" id="KW-1185">Reference proteome</keyword>
<accession>A0ACC7NAQ0</accession>
<evidence type="ECO:0000313" key="1">
    <source>
        <dbReference type="EMBL" id="MFM0104049.1"/>
    </source>
</evidence>
<organism evidence="1 2">
    <name type="scientific">Paraburkholderia rhynchosiae</name>
    <dbReference type="NCBI Taxonomy" id="487049"/>
    <lineage>
        <taxon>Bacteria</taxon>
        <taxon>Pseudomonadati</taxon>
        <taxon>Pseudomonadota</taxon>
        <taxon>Betaproteobacteria</taxon>
        <taxon>Burkholderiales</taxon>
        <taxon>Burkholderiaceae</taxon>
        <taxon>Paraburkholderia</taxon>
    </lineage>
</organism>
<reference evidence="1 2" key="1">
    <citation type="journal article" date="2024" name="Chem. Sci.">
        <title>Discovery of megapolipeptins by genome mining of a Burkholderiales bacteria collection.</title>
        <authorList>
            <person name="Paulo B.S."/>
            <person name="Recchia M.J.J."/>
            <person name="Lee S."/>
            <person name="Fergusson C.H."/>
            <person name="Romanowski S.B."/>
            <person name="Hernandez A."/>
            <person name="Krull N."/>
            <person name="Liu D.Y."/>
            <person name="Cavanagh H."/>
            <person name="Bos A."/>
            <person name="Gray C.A."/>
            <person name="Murphy B.T."/>
            <person name="Linington R.G."/>
            <person name="Eustaquio A.S."/>
        </authorList>
    </citation>
    <scope>NUCLEOTIDE SEQUENCE [LARGE SCALE GENOMIC DNA]</scope>
    <source>
        <strain evidence="1 2">RL18-126-BIB-B</strain>
    </source>
</reference>